<accession>A0AAD2JVE0</accession>
<comment type="caution">
    <text evidence="2">The sequence shown here is derived from an EMBL/GenBank/DDBJ whole genome shotgun (WGS) entry which is preliminary data.</text>
</comment>
<protein>
    <recommendedName>
        <fullName evidence="4">F-box domain-containing protein</fullName>
    </recommendedName>
</protein>
<reference evidence="2" key="1">
    <citation type="submission" date="2023-11" db="EMBL/GenBank/DDBJ databases">
        <authorList>
            <person name="De Vega J J."/>
            <person name="De Vega J J."/>
        </authorList>
    </citation>
    <scope>NUCLEOTIDE SEQUENCE</scope>
</reference>
<dbReference type="EMBL" id="CAVNYO010000045">
    <property type="protein sequence ID" value="CAK5263937.1"/>
    <property type="molecule type" value="Genomic_DNA"/>
</dbReference>
<dbReference type="Proteomes" id="UP001295794">
    <property type="component" value="Unassembled WGS sequence"/>
</dbReference>
<evidence type="ECO:0000313" key="2">
    <source>
        <dbReference type="EMBL" id="CAK5263937.1"/>
    </source>
</evidence>
<name>A0AAD2JVE0_9AGAR</name>
<keyword evidence="3" id="KW-1185">Reference proteome</keyword>
<organism evidence="2 3">
    <name type="scientific">Mycena citricolor</name>
    <dbReference type="NCBI Taxonomy" id="2018698"/>
    <lineage>
        <taxon>Eukaryota</taxon>
        <taxon>Fungi</taxon>
        <taxon>Dikarya</taxon>
        <taxon>Basidiomycota</taxon>
        <taxon>Agaricomycotina</taxon>
        <taxon>Agaricomycetes</taxon>
        <taxon>Agaricomycetidae</taxon>
        <taxon>Agaricales</taxon>
        <taxon>Marasmiineae</taxon>
        <taxon>Mycenaceae</taxon>
        <taxon>Mycena</taxon>
    </lineage>
</organism>
<feature type="region of interest" description="Disordered" evidence="1">
    <location>
        <begin position="498"/>
        <end position="529"/>
    </location>
</feature>
<evidence type="ECO:0008006" key="4">
    <source>
        <dbReference type="Google" id="ProtNLM"/>
    </source>
</evidence>
<sequence length="619" mass="70513">MSSRLCSVPPEILEHIAYQLACSTFLGPPASLIPLLLTCKTVHKRLSQNSVLFARIFRFKFDSAAVRRRAFIPNPKQCHDQLVLYCSQLQKLRCQPREDEWDDVLFFTYLMMLENDGRNAAQLQHAGLDSYLDIFVRSRMWNDRGGAHGWPTENVASACALWLVWMTTTREKLQSESPSRRLQIIRLVLPYVLVPFRYASTLAPQHHFDLPLRTNPRNRLHSIVTAHGPYPKYLDPNRMWSQVHFSSRPSMIPPLATVAAKLIYFSRREVVPFGIPPHLPLTRAHAIAAGNTNIGPNQDDIREFNDHLNERMPAQDSTLWDSDWWRLRRCLSAWQAPDGQYGEGYVPGTLTGLWQGRMVVPGEDHLAGLITTVEYPLGFDETAVGTTTVPLYMRIAEHHSYAPHSPAPLGHSENDEARDDGMRNAFFPQDTRFISEAGGVTVRVDDDSYWYADASDPQAHEADTCVGCQERERRLKMHRERASTEAYHELLARISPNAVHKQPPSPSHSESSSQKVDPPDHDPDRVKPCTGIQDIIFTGATDMRHGEAWNPFKFHGRLRPWDGMIGILRTSPDPRMGTLFFYGYLVGRHKFVGNWRSAMQDPDAPAYEGAFIMTRREDE</sequence>
<proteinExistence type="predicted"/>
<dbReference type="AlphaFoldDB" id="A0AAD2JVE0"/>
<gene>
    <name evidence="2" type="ORF">MYCIT1_LOCUS3693</name>
</gene>
<evidence type="ECO:0000256" key="1">
    <source>
        <dbReference type="SAM" id="MobiDB-lite"/>
    </source>
</evidence>
<feature type="compositionally biased region" description="Basic and acidic residues" evidence="1">
    <location>
        <begin position="517"/>
        <end position="527"/>
    </location>
</feature>
<evidence type="ECO:0000313" key="3">
    <source>
        <dbReference type="Proteomes" id="UP001295794"/>
    </source>
</evidence>